<evidence type="ECO:0000313" key="1">
    <source>
        <dbReference type="EMBL" id="SLM31041.1"/>
    </source>
</evidence>
<dbReference type="STRING" id="1246637.MTBBW1_2620005"/>
<dbReference type="AlphaFoldDB" id="A0A1W1HEV8"/>
<reference evidence="1 2" key="1">
    <citation type="submission" date="2017-03" db="EMBL/GenBank/DDBJ databases">
        <authorList>
            <person name="Afonso C.L."/>
            <person name="Miller P.J."/>
            <person name="Scott M.A."/>
            <person name="Spackman E."/>
            <person name="Goraichik I."/>
            <person name="Dimitrov K.M."/>
            <person name="Suarez D.L."/>
            <person name="Swayne D.E."/>
        </authorList>
    </citation>
    <scope>NUCLEOTIDE SEQUENCE [LARGE SCALE GENOMIC DNA]</scope>
    <source>
        <strain evidence="1">PRJEB14757</strain>
    </source>
</reference>
<name>A0A1W1HEV8_9BACT</name>
<gene>
    <name evidence="1" type="ORF">MTBBW1_2620005</name>
</gene>
<keyword evidence="2" id="KW-1185">Reference proteome</keyword>
<protein>
    <submittedName>
        <fullName evidence="1">Uncharacterized protein</fullName>
    </submittedName>
</protein>
<dbReference type="RefSeq" id="WP_080809783.1">
    <property type="nucleotide sequence ID" value="NZ_LT828572.1"/>
</dbReference>
<evidence type="ECO:0000313" key="2">
    <source>
        <dbReference type="Proteomes" id="UP000191931"/>
    </source>
</evidence>
<dbReference type="EMBL" id="FWEV01000182">
    <property type="protein sequence ID" value="SLM31041.1"/>
    <property type="molecule type" value="Genomic_DNA"/>
</dbReference>
<organism evidence="1 2">
    <name type="scientific">Desulfamplus magnetovallimortis</name>
    <dbReference type="NCBI Taxonomy" id="1246637"/>
    <lineage>
        <taxon>Bacteria</taxon>
        <taxon>Pseudomonadati</taxon>
        <taxon>Thermodesulfobacteriota</taxon>
        <taxon>Desulfobacteria</taxon>
        <taxon>Desulfobacterales</taxon>
        <taxon>Desulfobacteraceae</taxon>
        <taxon>Desulfamplus</taxon>
    </lineage>
</organism>
<accession>A0A1W1HEV8</accession>
<proteinExistence type="predicted"/>
<dbReference type="Proteomes" id="UP000191931">
    <property type="component" value="Unassembled WGS sequence"/>
</dbReference>
<sequence>MNKWLNRLDEMDFPEPEINLDLQQINLDFNPMMFQESRPPEKSLDQQINDLWQQADILADWVDDYTHDATDEERWAAIPRLEEMSLQIDELIRKRDAEQQQKQKLLNFNTAPKQFSKMSCCLNGKSCSFLLPGNVCSKGGKVSVFKMDACPLPGKKSRWFKPNNEPEPPARMEKDEKKTRVCIWS</sequence>